<dbReference type="AlphaFoldDB" id="A0A1L7WYD0"/>
<reference evidence="2 3" key="1">
    <citation type="submission" date="2016-03" db="EMBL/GenBank/DDBJ databases">
        <authorList>
            <person name="Ploux O."/>
        </authorList>
    </citation>
    <scope>NUCLEOTIDE SEQUENCE [LARGE SCALE GENOMIC DNA]</scope>
    <source>
        <strain evidence="2 3">UAMH 11012</strain>
    </source>
</reference>
<name>A0A1L7WYD0_9HELO</name>
<accession>A0A1L7WYD0</accession>
<proteinExistence type="predicted"/>
<keyword evidence="3" id="KW-1185">Reference proteome</keyword>
<dbReference type="PANTHER" id="PTHR35910:SF6">
    <property type="entry name" value="2EXR DOMAIN-CONTAINING PROTEIN"/>
    <property type="match status" value="1"/>
</dbReference>
<feature type="domain" description="2EXR" evidence="1">
    <location>
        <begin position="18"/>
        <end position="123"/>
    </location>
</feature>
<dbReference type="EMBL" id="FJOG01000010">
    <property type="protein sequence ID" value="CZR57776.1"/>
    <property type="molecule type" value="Genomic_DNA"/>
</dbReference>
<evidence type="ECO:0000313" key="2">
    <source>
        <dbReference type="EMBL" id="CZR57776.1"/>
    </source>
</evidence>
<evidence type="ECO:0000313" key="3">
    <source>
        <dbReference type="Proteomes" id="UP000184330"/>
    </source>
</evidence>
<evidence type="ECO:0000259" key="1">
    <source>
        <dbReference type="Pfam" id="PF20150"/>
    </source>
</evidence>
<gene>
    <name evidence="2" type="ORF">PAC_07665</name>
</gene>
<sequence>MSSFSVPAKKSATDLEEFALFPELPKELRLQIWEHTLETRPRVVRMHLQMLDRPQLRCTIGGDPNPVALSVCHESRELASETYEPLLHDYPPNNFLGLIPNFPSFTRVKFSGFRYMRFNFATDKFVFGRSERGLPIEHESPDRFEVAPNLSKLAQDFPNLRRLDYILNTATPHPEATMDALLKKGEGSSHLVPLDSNLTDLLFYQQQKQGQGLSDRFDPINSLLDLAFDIREASMAKAEFRDFMSTLDTSRHWTKLKNFETFFQVVRNNRYDLHSIIQVDNDTERRKLRWVVPPYVVRFENLNQLLRERENPYDGYESGFPCDRLATRTICDQDGEMFSRYDGMEELFRED</sequence>
<organism evidence="2 3">
    <name type="scientific">Phialocephala subalpina</name>
    <dbReference type="NCBI Taxonomy" id="576137"/>
    <lineage>
        <taxon>Eukaryota</taxon>
        <taxon>Fungi</taxon>
        <taxon>Dikarya</taxon>
        <taxon>Ascomycota</taxon>
        <taxon>Pezizomycotina</taxon>
        <taxon>Leotiomycetes</taxon>
        <taxon>Helotiales</taxon>
        <taxon>Mollisiaceae</taxon>
        <taxon>Phialocephala</taxon>
        <taxon>Phialocephala fortinii species complex</taxon>
    </lineage>
</organism>
<dbReference type="OrthoDB" id="3466912at2759"/>
<protein>
    <recommendedName>
        <fullName evidence="1">2EXR domain-containing protein</fullName>
    </recommendedName>
</protein>
<dbReference type="Proteomes" id="UP000184330">
    <property type="component" value="Unassembled WGS sequence"/>
</dbReference>
<dbReference type="InterPro" id="IPR045518">
    <property type="entry name" value="2EXR"/>
</dbReference>
<dbReference type="PANTHER" id="PTHR35910">
    <property type="entry name" value="2EXR DOMAIN-CONTAINING PROTEIN"/>
    <property type="match status" value="1"/>
</dbReference>
<dbReference type="Pfam" id="PF20150">
    <property type="entry name" value="2EXR"/>
    <property type="match status" value="1"/>
</dbReference>